<feature type="transmembrane region" description="Helical" evidence="2">
    <location>
        <begin position="404"/>
        <end position="425"/>
    </location>
</feature>
<feature type="transmembrane region" description="Helical" evidence="2">
    <location>
        <begin position="343"/>
        <end position="364"/>
    </location>
</feature>
<dbReference type="InterPro" id="IPR044708">
    <property type="entry name" value="CPR5"/>
</dbReference>
<accession>A0A8T3AGX0</accession>
<feature type="transmembrane region" description="Helical" evidence="2">
    <location>
        <begin position="468"/>
        <end position="493"/>
    </location>
</feature>
<keyword evidence="4" id="KW-1185">Reference proteome</keyword>
<evidence type="ECO:0000256" key="1">
    <source>
        <dbReference type="SAM" id="MobiDB-lite"/>
    </source>
</evidence>
<feature type="compositionally biased region" description="Low complexity" evidence="1">
    <location>
        <begin position="50"/>
        <end position="61"/>
    </location>
</feature>
<reference evidence="3" key="1">
    <citation type="journal article" date="2022" name="Front. Genet.">
        <title>Chromosome-Scale Assembly of the Dendrobium nobile Genome Provides Insights Into the Molecular Mechanism of the Biosynthesis of the Medicinal Active Ingredient of Dendrobium.</title>
        <authorList>
            <person name="Xu Q."/>
            <person name="Niu S.-C."/>
            <person name="Li K.-L."/>
            <person name="Zheng P.-J."/>
            <person name="Zhang X.-J."/>
            <person name="Jia Y."/>
            <person name="Liu Y."/>
            <person name="Niu Y.-X."/>
            <person name="Yu L.-H."/>
            <person name="Chen D.-F."/>
            <person name="Zhang G.-Q."/>
        </authorList>
    </citation>
    <scope>NUCLEOTIDE SEQUENCE</scope>
    <source>
        <tissue evidence="3">Leaf</tissue>
    </source>
</reference>
<keyword evidence="2" id="KW-0472">Membrane</keyword>
<dbReference type="PANTHER" id="PTHR35322:SF2">
    <property type="entry name" value="PROTEIN CPR-5"/>
    <property type="match status" value="1"/>
</dbReference>
<name>A0A8T3AGX0_DENNO</name>
<dbReference type="PANTHER" id="PTHR35322">
    <property type="entry name" value="PROTEIN CPR-5"/>
    <property type="match status" value="1"/>
</dbReference>
<proteinExistence type="predicted"/>
<dbReference type="GO" id="GO:0010150">
    <property type="term" value="P:leaf senescence"/>
    <property type="evidence" value="ECO:0007669"/>
    <property type="project" value="InterPro"/>
</dbReference>
<evidence type="ECO:0000313" key="4">
    <source>
        <dbReference type="Proteomes" id="UP000829196"/>
    </source>
</evidence>
<gene>
    <name evidence="3" type="ORF">KFK09_021858</name>
</gene>
<evidence type="ECO:0000313" key="3">
    <source>
        <dbReference type="EMBL" id="KAI0495557.1"/>
    </source>
</evidence>
<dbReference type="AlphaFoldDB" id="A0A8T3AGX0"/>
<dbReference type="GO" id="GO:0006952">
    <property type="term" value="P:defense response"/>
    <property type="evidence" value="ECO:0007669"/>
    <property type="project" value="InterPro"/>
</dbReference>
<organism evidence="3 4">
    <name type="scientific">Dendrobium nobile</name>
    <name type="common">Orchid</name>
    <dbReference type="NCBI Taxonomy" id="94219"/>
    <lineage>
        <taxon>Eukaryota</taxon>
        <taxon>Viridiplantae</taxon>
        <taxon>Streptophyta</taxon>
        <taxon>Embryophyta</taxon>
        <taxon>Tracheophyta</taxon>
        <taxon>Spermatophyta</taxon>
        <taxon>Magnoliopsida</taxon>
        <taxon>Liliopsida</taxon>
        <taxon>Asparagales</taxon>
        <taxon>Orchidaceae</taxon>
        <taxon>Epidendroideae</taxon>
        <taxon>Malaxideae</taxon>
        <taxon>Dendrobiinae</taxon>
        <taxon>Dendrobium</taxon>
    </lineage>
</organism>
<dbReference type="Proteomes" id="UP000829196">
    <property type="component" value="Unassembled WGS sequence"/>
</dbReference>
<evidence type="ECO:0008006" key="5">
    <source>
        <dbReference type="Google" id="ProtNLM"/>
    </source>
</evidence>
<dbReference type="OrthoDB" id="2017423at2759"/>
<feature type="region of interest" description="Disordered" evidence="1">
    <location>
        <begin position="1"/>
        <end position="70"/>
    </location>
</feature>
<dbReference type="EMBL" id="JAGYWB010000016">
    <property type="protein sequence ID" value="KAI0495557.1"/>
    <property type="molecule type" value="Genomic_DNA"/>
</dbReference>
<feature type="transmembrane region" description="Helical" evidence="2">
    <location>
        <begin position="437"/>
        <end position="456"/>
    </location>
</feature>
<evidence type="ECO:0000256" key="2">
    <source>
        <dbReference type="SAM" id="Phobius"/>
    </source>
</evidence>
<feature type="transmembrane region" description="Helical" evidence="2">
    <location>
        <begin position="513"/>
        <end position="536"/>
    </location>
</feature>
<keyword evidence="2" id="KW-1133">Transmembrane helix</keyword>
<keyword evidence="2" id="KW-0812">Transmembrane</keyword>
<comment type="caution">
    <text evidence="3">The sequence shown here is derived from an EMBL/GenBank/DDBJ whole genome shotgun (WGS) entry which is preliminary data.</text>
</comment>
<feature type="compositionally biased region" description="Basic residues" evidence="1">
    <location>
        <begin position="33"/>
        <end position="49"/>
    </location>
</feature>
<protein>
    <recommendedName>
        <fullName evidence="5">Protein CPR-5</fullName>
    </recommendedName>
</protein>
<sequence>MDRPSAGLRRRTAADAGDLRDSVAAPPPQELRHPRKRKGFAVSKMKKPSKVSSSSSSMASSTTEHHQGRQNRNLNCMLEDDFQDLALSLGMSFAAVISQVLCGKIVSRDQLPAENLSMICTSAVKESVSNIHGDKFDSFMRNFERSFDSTLKTLLVFNKASTSSQKNKLREERPLTVGNKLMINESNNDEQENRSYSSLGVSSCEIEQIPCSLDPLSCEEHLGEDEAVSSTNQLALRIESNQELVRASHNFIAGGFSKSMLTTFEKSVTEQTRSNDLKEVEIGLTMRKLQMKQSQLEMSSYANWLEKVKICMNMSKASFKEDKLRNQMQETRHAELRRNCIDLLVSGLILMCAFLIYGASIFSYQRITEATSSCSTVSRGTKSWWMPKQMASVSSSWHVLRCHAVVITRMLFGLLMIVVIAYSLLQRSAISGSTMPVTSILLLLGVACGIAGKLCVDSLGGSGYHWVIYWEALCLLHLFANIFPSILYFVLYGPVLVTKREKPVWLPYWIRRYTFYGILLLVLPTMAGLLPFTSLIDWKDHFIEKIMALISKGGQKS</sequence>
<dbReference type="GO" id="GO:0010090">
    <property type="term" value="P:trichome morphogenesis"/>
    <property type="evidence" value="ECO:0007669"/>
    <property type="project" value="InterPro"/>
</dbReference>